<proteinExistence type="predicted"/>
<feature type="compositionally biased region" description="Polar residues" evidence="1">
    <location>
        <begin position="71"/>
        <end position="85"/>
    </location>
</feature>
<reference evidence="2" key="2">
    <citation type="submission" date="2023-05" db="EMBL/GenBank/DDBJ databases">
        <authorList>
            <consortium name="Lawrence Berkeley National Laboratory"/>
            <person name="Steindorff A."/>
            <person name="Hensen N."/>
            <person name="Bonometti L."/>
            <person name="Westerberg I."/>
            <person name="Brannstrom I.O."/>
            <person name="Guillou S."/>
            <person name="Cros-Aarteil S."/>
            <person name="Calhoun S."/>
            <person name="Haridas S."/>
            <person name="Kuo A."/>
            <person name="Mondo S."/>
            <person name="Pangilinan J."/>
            <person name="Riley R."/>
            <person name="Labutti K."/>
            <person name="Andreopoulos B."/>
            <person name="Lipzen A."/>
            <person name="Chen C."/>
            <person name="Yanf M."/>
            <person name="Daum C."/>
            <person name="Ng V."/>
            <person name="Clum A."/>
            <person name="Ohm R."/>
            <person name="Martin F."/>
            <person name="Silar P."/>
            <person name="Natvig D."/>
            <person name="Lalanne C."/>
            <person name="Gautier V."/>
            <person name="Ament-Velasquez S.L."/>
            <person name="Kruys A."/>
            <person name="Hutchinson M.I."/>
            <person name="Powell A.J."/>
            <person name="Barry K."/>
            <person name="Miller A.N."/>
            <person name="Grigoriev I.V."/>
            <person name="Debuchy R."/>
            <person name="Gladieux P."/>
            <person name="Thoren M.H."/>
            <person name="Johannesson H."/>
        </authorList>
    </citation>
    <scope>NUCLEOTIDE SEQUENCE</scope>
    <source>
        <strain evidence="2">CBS 359.72</strain>
    </source>
</reference>
<dbReference type="AlphaFoldDB" id="A0AAN7HIG2"/>
<gene>
    <name evidence="2" type="ORF">C7999DRAFT_36286</name>
</gene>
<comment type="caution">
    <text evidence="2">The sequence shown here is derived from an EMBL/GenBank/DDBJ whole genome shotgun (WGS) entry which is preliminary data.</text>
</comment>
<protein>
    <submittedName>
        <fullName evidence="2">Uncharacterized protein</fullName>
    </submittedName>
</protein>
<reference evidence="2" key="1">
    <citation type="journal article" date="2023" name="Mol. Phylogenet. Evol.">
        <title>Genome-scale phylogeny and comparative genomics of the fungal order Sordariales.</title>
        <authorList>
            <person name="Hensen N."/>
            <person name="Bonometti L."/>
            <person name="Westerberg I."/>
            <person name="Brannstrom I.O."/>
            <person name="Guillou S."/>
            <person name="Cros-Aarteil S."/>
            <person name="Calhoun S."/>
            <person name="Haridas S."/>
            <person name="Kuo A."/>
            <person name="Mondo S."/>
            <person name="Pangilinan J."/>
            <person name="Riley R."/>
            <person name="LaButti K."/>
            <person name="Andreopoulos B."/>
            <person name="Lipzen A."/>
            <person name="Chen C."/>
            <person name="Yan M."/>
            <person name="Daum C."/>
            <person name="Ng V."/>
            <person name="Clum A."/>
            <person name="Steindorff A."/>
            <person name="Ohm R.A."/>
            <person name="Martin F."/>
            <person name="Silar P."/>
            <person name="Natvig D.O."/>
            <person name="Lalanne C."/>
            <person name="Gautier V."/>
            <person name="Ament-Velasquez S.L."/>
            <person name="Kruys A."/>
            <person name="Hutchinson M.I."/>
            <person name="Powell A.J."/>
            <person name="Barry K."/>
            <person name="Miller A.N."/>
            <person name="Grigoriev I.V."/>
            <person name="Debuchy R."/>
            <person name="Gladieux P."/>
            <person name="Hiltunen Thoren M."/>
            <person name="Johannesson H."/>
        </authorList>
    </citation>
    <scope>NUCLEOTIDE SEQUENCE</scope>
    <source>
        <strain evidence="2">CBS 359.72</strain>
    </source>
</reference>
<evidence type="ECO:0000313" key="3">
    <source>
        <dbReference type="Proteomes" id="UP001303647"/>
    </source>
</evidence>
<keyword evidence="3" id="KW-1185">Reference proteome</keyword>
<sequence>MTPQPSYPATSHGAVVTSSCGPVSFTGVNTGHYGTDHYTAAAGPHDEYGAPHGSVYAGHGPDYHEEVPHASTLSIRSRGSGNSAVPSIPADHATSGPAKPKQTKAQRSDPNYDWRAKKENKQRKAQRKAERVASAQAEGYEQRVWSPSMQVLYDEYKILDKKLHDAKQAYWEFKNSVRKAWTIPDHEQGIKLATEWKSAAKKYENPVIHLDSYEDKDN</sequence>
<feature type="region of interest" description="Disordered" evidence="1">
    <location>
        <begin position="1"/>
        <end position="140"/>
    </location>
</feature>
<evidence type="ECO:0000313" key="2">
    <source>
        <dbReference type="EMBL" id="KAK4243395.1"/>
    </source>
</evidence>
<feature type="compositionally biased region" description="Basic and acidic residues" evidence="1">
    <location>
        <begin position="106"/>
        <end position="119"/>
    </location>
</feature>
<dbReference type="EMBL" id="MU857822">
    <property type="protein sequence ID" value="KAK4243395.1"/>
    <property type="molecule type" value="Genomic_DNA"/>
</dbReference>
<feature type="compositionally biased region" description="Polar residues" evidence="1">
    <location>
        <begin position="16"/>
        <end position="29"/>
    </location>
</feature>
<evidence type="ECO:0000256" key="1">
    <source>
        <dbReference type="SAM" id="MobiDB-lite"/>
    </source>
</evidence>
<organism evidence="2 3">
    <name type="scientific">Corynascus novoguineensis</name>
    <dbReference type="NCBI Taxonomy" id="1126955"/>
    <lineage>
        <taxon>Eukaryota</taxon>
        <taxon>Fungi</taxon>
        <taxon>Dikarya</taxon>
        <taxon>Ascomycota</taxon>
        <taxon>Pezizomycotina</taxon>
        <taxon>Sordariomycetes</taxon>
        <taxon>Sordariomycetidae</taxon>
        <taxon>Sordariales</taxon>
        <taxon>Chaetomiaceae</taxon>
        <taxon>Corynascus</taxon>
    </lineage>
</organism>
<accession>A0AAN7HIG2</accession>
<name>A0AAN7HIG2_9PEZI</name>
<dbReference type="Proteomes" id="UP001303647">
    <property type="component" value="Unassembled WGS sequence"/>
</dbReference>